<name>A0AAD7K3H4_9AGAR</name>
<organism evidence="1 2">
    <name type="scientific">Mycena metata</name>
    <dbReference type="NCBI Taxonomy" id="1033252"/>
    <lineage>
        <taxon>Eukaryota</taxon>
        <taxon>Fungi</taxon>
        <taxon>Dikarya</taxon>
        <taxon>Basidiomycota</taxon>
        <taxon>Agaricomycotina</taxon>
        <taxon>Agaricomycetes</taxon>
        <taxon>Agaricomycetidae</taxon>
        <taxon>Agaricales</taxon>
        <taxon>Marasmiineae</taxon>
        <taxon>Mycenaceae</taxon>
        <taxon>Mycena</taxon>
    </lineage>
</organism>
<accession>A0AAD7K3H4</accession>
<evidence type="ECO:0000313" key="1">
    <source>
        <dbReference type="EMBL" id="KAJ7777456.1"/>
    </source>
</evidence>
<proteinExistence type="predicted"/>
<dbReference type="AlphaFoldDB" id="A0AAD7K3H4"/>
<keyword evidence="2" id="KW-1185">Reference proteome</keyword>
<gene>
    <name evidence="1" type="ORF">B0H16DRAFT_1505588</name>
</gene>
<evidence type="ECO:0000313" key="2">
    <source>
        <dbReference type="Proteomes" id="UP001215598"/>
    </source>
</evidence>
<protein>
    <submittedName>
        <fullName evidence="1">Uncharacterized protein</fullName>
    </submittedName>
</protein>
<dbReference type="Proteomes" id="UP001215598">
    <property type="component" value="Unassembled WGS sequence"/>
</dbReference>
<comment type="caution">
    <text evidence="1">The sequence shown here is derived from an EMBL/GenBank/DDBJ whole genome shotgun (WGS) entry which is preliminary data.</text>
</comment>
<sequence length="155" mass="17085">MVPSTDSDSLLARHEAGVFDSCRKRLALMAGHRSADFGRFILPQAVRLVESIGHRIAYDAAVSLGVDQRLVDLYVASCVKLDAAWYAEHANLSQDAQLEMESTAIEAVLPSMWDLIEAMGVSGYAIAPIASEDGWDKMVTSLETFHHKELYVSRM</sequence>
<dbReference type="EMBL" id="JARKIB010000008">
    <property type="protein sequence ID" value="KAJ7777456.1"/>
    <property type="molecule type" value="Genomic_DNA"/>
</dbReference>
<reference evidence="1" key="1">
    <citation type="submission" date="2023-03" db="EMBL/GenBank/DDBJ databases">
        <title>Massive genome expansion in bonnet fungi (Mycena s.s.) driven by repeated elements and novel gene families across ecological guilds.</title>
        <authorList>
            <consortium name="Lawrence Berkeley National Laboratory"/>
            <person name="Harder C.B."/>
            <person name="Miyauchi S."/>
            <person name="Viragh M."/>
            <person name="Kuo A."/>
            <person name="Thoen E."/>
            <person name="Andreopoulos B."/>
            <person name="Lu D."/>
            <person name="Skrede I."/>
            <person name="Drula E."/>
            <person name="Henrissat B."/>
            <person name="Morin E."/>
            <person name="Kohler A."/>
            <person name="Barry K."/>
            <person name="LaButti K."/>
            <person name="Morin E."/>
            <person name="Salamov A."/>
            <person name="Lipzen A."/>
            <person name="Mereny Z."/>
            <person name="Hegedus B."/>
            <person name="Baldrian P."/>
            <person name="Stursova M."/>
            <person name="Weitz H."/>
            <person name="Taylor A."/>
            <person name="Grigoriev I.V."/>
            <person name="Nagy L.G."/>
            <person name="Martin F."/>
            <person name="Kauserud H."/>
        </authorList>
    </citation>
    <scope>NUCLEOTIDE SEQUENCE</scope>
    <source>
        <strain evidence="1">CBHHK182m</strain>
    </source>
</reference>